<evidence type="ECO:0000313" key="4">
    <source>
        <dbReference type="Proteomes" id="UP001183881"/>
    </source>
</evidence>
<evidence type="ECO:0000256" key="1">
    <source>
        <dbReference type="SAM" id="MobiDB-lite"/>
    </source>
</evidence>
<sequence>MSARRSSIVLITLTVVLAALAAVVRFVVAPGLTKLPGDTDLTVRYAGRATMLDDEALRSGDTAHALRSGIPVTVDRRVRVTSTHGDTAVLEDTLTTHVGGRSLPSSKTYAVDRVSREGTSSPDSTAVEPSRGALSSAFPPDAAQDDSYTYYDSTTRSVVPVRYTGSSQRQGRTVNVYKIGVSAAVKDPEVLEPLPPALPKKLVAGLVPGLDGGTRERLTPEALSALPDPVPLAYRGESTLVGYVDRQTGIAIDQTVDRKVVATVRVGGEPVPLLPVSAVTFGITPESSDELGDKAASAGLLLTLVTVAAPLALLAVAAVPLSVLYLRGRRRRRPAPAASA</sequence>
<feature type="region of interest" description="Disordered" evidence="1">
    <location>
        <begin position="112"/>
        <end position="146"/>
    </location>
</feature>
<name>A0ABU2Q1F3_9ACTN</name>
<organism evidence="3 4">
    <name type="scientific">Streptomyces edwardsiae</name>
    <dbReference type="NCBI Taxonomy" id="3075527"/>
    <lineage>
        <taxon>Bacteria</taxon>
        <taxon>Bacillati</taxon>
        <taxon>Actinomycetota</taxon>
        <taxon>Actinomycetes</taxon>
        <taxon>Kitasatosporales</taxon>
        <taxon>Streptomycetaceae</taxon>
        <taxon>Streptomyces</taxon>
    </lineage>
</organism>
<feature type="transmembrane region" description="Helical" evidence="2">
    <location>
        <begin position="300"/>
        <end position="326"/>
    </location>
</feature>
<comment type="caution">
    <text evidence="3">The sequence shown here is derived from an EMBL/GenBank/DDBJ whole genome shotgun (WGS) entry which is preliminary data.</text>
</comment>
<dbReference type="InterPro" id="IPR021424">
    <property type="entry name" value="PorA"/>
</dbReference>
<dbReference type="RefSeq" id="WP_311647079.1">
    <property type="nucleotide sequence ID" value="NZ_JAVRFA010000046.1"/>
</dbReference>
<dbReference type="EMBL" id="JAVRFA010000046">
    <property type="protein sequence ID" value="MDT0398261.1"/>
    <property type="molecule type" value="Genomic_DNA"/>
</dbReference>
<keyword evidence="4" id="KW-1185">Reference proteome</keyword>
<evidence type="ECO:0000313" key="3">
    <source>
        <dbReference type="EMBL" id="MDT0398261.1"/>
    </source>
</evidence>
<keyword evidence="2" id="KW-0812">Transmembrane</keyword>
<proteinExistence type="predicted"/>
<evidence type="ECO:0000256" key="2">
    <source>
        <dbReference type="SAM" id="Phobius"/>
    </source>
</evidence>
<reference evidence="4" key="1">
    <citation type="submission" date="2023-07" db="EMBL/GenBank/DDBJ databases">
        <title>30 novel species of actinomycetes from the DSMZ collection.</title>
        <authorList>
            <person name="Nouioui I."/>
        </authorList>
    </citation>
    <scope>NUCLEOTIDE SEQUENCE [LARGE SCALE GENOMIC DNA]</scope>
    <source>
        <strain evidence="4">DSM 41636</strain>
    </source>
</reference>
<keyword evidence="2" id="KW-1133">Transmembrane helix</keyword>
<keyword evidence="2" id="KW-0472">Membrane</keyword>
<protein>
    <submittedName>
        <fullName evidence="3">Porin PorA family protein</fullName>
    </submittedName>
</protein>
<accession>A0ABU2Q1F3</accession>
<dbReference type="Proteomes" id="UP001183881">
    <property type="component" value="Unassembled WGS sequence"/>
</dbReference>
<gene>
    <name evidence="3" type="ORF">RM705_26695</name>
</gene>
<dbReference type="Pfam" id="PF11271">
    <property type="entry name" value="PorA"/>
    <property type="match status" value="1"/>
</dbReference>